<name>A0ABR6ZB25_9BURK</name>
<dbReference type="Proteomes" id="UP000646911">
    <property type="component" value="Unassembled WGS sequence"/>
</dbReference>
<reference evidence="1 2" key="1">
    <citation type="submission" date="2020-08" db="EMBL/GenBank/DDBJ databases">
        <title>Novel species isolated from subtropical streams in China.</title>
        <authorList>
            <person name="Lu H."/>
        </authorList>
    </citation>
    <scope>NUCLEOTIDE SEQUENCE [LARGE SCALE GENOMIC DNA]</scope>
    <source>
        <strain evidence="1 2">NL8W</strain>
    </source>
</reference>
<evidence type="ECO:0000313" key="1">
    <source>
        <dbReference type="EMBL" id="MBC3908536.1"/>
    </source>
</evidence>
<protein>
    <submittedName>
        <fullName evidence="1">Uncharacterized protein</fullName>
    </submittedName>
</protein>
<evidence type="ECO:0000313" key="2">
    <source>
        <dbReference type="Proteomes" id="UP000646911"/>
    </source>
</evidence>
<proteinExistence type="predicted"/>
<accession>A0ABR6ZB25</accession>
<dbReference type="RefSeq" id="WP_186954094.1">
    <property type="nucleotide sequence ID" value="NZ_JACOFX010000006.1"/>
</dbReference>
<dbReference type="EMBL" id="JACOFX010000006">
    <property type="protein sequence ID" value="MBC3908536.1"/>
    <property type="molecule type" value="Genomic_DNA"/>
</dbReference>
<gene>
    <name evidence="1" type="ORF">H8L47_13305</name>
</gene>
<comment type="caution">
    <text evidence="1">The sequence shown here is derived from an EMBL/GenBank/DDBJ whole genome shotgun (WGS) entry which is preliminary data.</text>
</comment>
<organism evidence="1 2">
    <name type="scientific">Undibacterium umbellatum</name>
    <dbReference type="NCBI Taxonomy" id="2762300"/>
    <lineage>
        <taxon>Bacteria</taxon>
        <taxon>Pseudomonadati</taxon>
        <taxon>Pseudomonadota</taxon>
        <taxon>Betaproteobacteria</taxon>
        <taxon>Burkholderiales</taxon>
        <taxon>Oxalobacteraceae</taxon>
        <taxon>Undibacterium</taxon>
    </lineage>
</organism>
<keyword evidence="2" id="KW-1185">Reference proteome</keyword>
<sequence length="67" mass="7580">MANAASELADELCENKTAQDSKLRSADLPVYACPIVSVGPMYRWRYFFPALPYKFGWANLYTGLTQQ</sequence>